<dbReference type="PANTHER" id="PTHR46118">
    <property type="entry name" value="PROTEIN ABHD11"/>
    <property type="match status" value="1"/>
</dbReference>
<reference evidence="13" key="2">
    <citation type="journal article" date="2023" name="BMC Genomics">
        <title>Pest status, molecular evolution, and epigenetic factors derived from the genome assembly of Frankliniella fusca, a thysanopteran phytovirus vector.</title>
        <authorList>
            <person name="Catto M.A."/>
            <person name="Labadie P.E."/>
            <person name="Jacobson A.L."/>
            <person name="Kennedy G.G."/>
            <person name="Srinivasan R."/>
            <person name="Hunt B.G."/>
        </authorList>
    </citation>
    <scope>NUCLEOTIDE SEQUENCE</scope>
    <source>
        <strain evidence="13">PL_HMW_Pooled</strain>
    </source>
</reference>
<evidence type="ECO:0000256" key="6">
    <source>
        <dbReference type="ARBA" id="ARBA00043742"/>
    </source>
</evidence>
<evidence type="ECO:0000256" key="1">
    <source>
        <dbReference type="ARBA" id="ARBA00008645"/>
    </source>
</evidence>
<proteinExistence type="inferred from homology"/>
<evidence type="ECO:0000313" key="13">
    <source>
        <dbReference type="EMBL" id="KAK3927078.1"/>
    </source>
</evidence>
<name>A0AAE1LPD1_9NEOP</name>
<keyword evidence="2" id="KW-0378">Hydrolase</keyword>
<dbReference type="GO" id="GO:0005739">
    <property type="term" value="C:mitochondrion"/>
    <property type="evidence" value="ECO:0007669"/>
    <property type="project" value="TreeGrafter"/>
</dbReference>
<comment type="caution">
    <text evidence="13">The sequence shown here is derived from an EMBL/GenBank/DDBJ whole genome shotgun (WGS) entry which is preliminary data.</text>
</comment>
<dbReference type="InterPro" id="IPR000639">
    <property type="entry name" value="Epox_hydrolase-like"/>
</dbReference>
<keyword evidence="14" id="KW-1185">Reference proteome</keyword>
<dbReference type="PRINTS" id="PR00111">
    <property type="entry name" value="ABHYDROLASE"/>
</dbReference>
<reference evidence="13" key="1">
    <citation type="submission" date="2021-07" db="EMBL/GenBank/DDBJ databases">
        <authorList>
            <person name="Catto M.A."/>
            <person name="Jacobson A."/>
            <person name="Kennedy G."/>
            <person name="Labadie P."/>
            <person name="Hunt B.G."/>
            <person name="Srinivasan R."/>
        </authorList>
    </citation>
    <scope>NUCLEOTIDE SEQUENCE</scope>
    <source>
        <strain evidence="13">PL_HMW_Pooled</strain>
        <tissue evidence="13">Head</tissue>
    </source>
</reference>
<evidence type="ECO:0000256" key="7">
    <source>
        <dbReference type="ARBA" id="ARBA00044064"/>
    </source>
</evidence>
<dbReference type="EMBL" id="JAHWGI010001278">
    <property type="protein sequence ID" value="KAK3927078.1"/>
    <property type="molecule type" value="Genomic_DNA"/>
</dbReference>
<comment type="catalytic activity">
    <reaction evidence="6">
        <text>a 1,3-diacyl-sn-glycerol + H2O = a 1-acyl-sn-glycerol + a fatty acid + H(+)</text>
        <dbReference type="Rhea" id="RHEA:38503"/>
        <dbReference type="ChEBI" id="CHEBI:15377"/>
        <dbReference type="ChEBI" id="CHEBI:15378"/>
        <dbReference type="ChEBI" id="CHEBI:28868"/>
        <dbReference type="ChEBI" id="CHEBI:64683"/>
        <dbReference type="ChEBI" id="CHEBI:77272"/>
    </reaction>
</comment>
<comment type="catalytic activity">
    <reaction evidence="11">
        <text>1-octadecanoyl-2-(5Z,8Z,11Z,14Z-eicosatetraenoyl)-sn-glycerol + H2O = 2-(5Z,8Z,11Z,14Z-eicosatetraenoyl)-glycerol + octadecanoate + H(+)</text>
        <dbReference type="Rhea" id="RHEA:38507"/>
        <dbReference type="ChEBI" id="CHEBI:15377"/>
        <dbReference type="ChEBI" id="CHEBI:15378"/>
        <dbReference type="ChEBI" id="CHEBI:25629"/>
        <dbReference type="ChEBI" id="CHEBI:52392"/>
        <dbReference type="ChEBI" id="CHEBI:75728"/>
    </reaction>
</comment>
<evidence type="ECO:0000259" key="12">
    <source>
        <dbReference type="Pfam" id="PF00561"/>
    </source>
</evidence>
<feature type="domain" description="AB hydrolase-1" evidence="12">
    <location>
        <begin position="75"/>
        <end position="314"/>
    </location>
</feature>
<evidence type="ECO:0000256" key="5">
    <source>
        <dbReference type="ARBA" id="ARBA00043667"/>
    </source>
</evidence>
<dbReference type="Proteomes" id="UP001219518">
    <property type="component" value="Unassembled WGS sequence"/>
</dbReference>
<comment type="catalytic activity">
    <reaction evidence="9">
        <text>1,2-didecanoylglycerol + H2O = decanoylglycerol + decanoate + H(+)</text>
        <dbReference type="Rhea" id="RHEA:48596"/>
        <dbReference type="ChEBI" id="CHEBI:11152"/>
        <dbReference type="ChEBI" id="CHEBI:15377"/>
        <dbReference type="ChEBI" id="CHEBI:15378"/>
        <dbReference type="ChEBI" id="CHEBI:27689"/>
        <dbReference type="ChEBI" id="CHEBI:90605"/>
    </reaction>
</comment>
<dbReference type="PRINTS" id="PR00412">
    <property type="entry name" value="EPOXHYDRLASE"/>
</dbReference>
<dbReference type="GO" id="GO:0052689">
    <property type="term" value="F:carboxylic ester hydrolase activity"/>
    <property type="evidence" value="ECO:0007669"/>
    <property type="project" value="TreeGrafter"/>
</dbReference>
<accession>A0AAE1LPD1</accession>
<evidence type="ECO:0000256" key="9">
    <source>
        <dbReference type="ARBA" id="ARBA00048504"/>
    </source>
</evidence>
<gene>
    <name evidence="13" type="ORF">KUF71_015384</name>
</gene>
<dbReference type="Gene3D" id="3.40.50.1820">
    <property type="entry name" value="alpha/beta hydrolase"/>
    <property type="match status" value="1"/>
</dbReference>
<dbReference type="InterPro" id="IPR029058">
    <property type="entry name" value="AB_hydrolase_fold"/>
</dbReference>
<evidence type="ECO:0000256" key="8">
    <source>
        <dbReference type="ARBA" id="ARBA00048283"/>
    </source>
</evidence>
<dbReference type="Pfam" id="PF00561">
    <property type="entry name" value="Abhydrolase_1"/>
    <property type="match status" value="1"/>
</dbReference>
<comment type="catalytic activity">
    <reaction evidence="8">
        <text>1-octadecanoyl-2-(4Z,7Z,10Z,13Z,16Z,19Z-docosahexaenoyl)-sn-glycerol + H2O = 2-(4Z,7Z,10Z,13Z,16Z,19Z-docosahexaenoyl)-glycerol + octadecanoate + H(+)</text>
        <dbReference type="Rhea" id="RHEA:77107"/>
        <dbReference type="ChEBI" id="CHEBI:15377"/>
        <dbReference type="ChEBI" id="CHEBI:15378"/>
        <dbReference type="ChEBI" id="CHEBI:25629"/>
        <dbReference type="ChEBI" id="CHEBI:77129"/>
        <dbReference type="ChEBI" id="CHEBI:186738"/>
    </reaction>
</comment>
<dbReference type="SUPFAM" id="SSF53474">
    <property type="entry name" value="alpha/beta-Hydrolases"/>
    <property type="match status" value="1"/>
</dbReference>
<organism evidence="13 14">
    <name type="scientific">Frankliniella fusca</name>
    <dbReference type="NCBI Taxonomy" id="407009"/>
    <lineage>
        <taxon>Eukaryota</taxon>
        <taxon>Metazoa</taxon>
        <taxon>Ecdysozoa</taxon>
        <taxon>Arthropoda</taxon>
        <taxon>Hexapoda</taxon>
        <taxon>Insecta</taxon>
        <taxon>Pterygota</taxon>
        <taxon>Neoptera</taxon>
        <taxon>Paraneoptera</taxon>
        <taxon>Thysanoptera</taxon>
        <taxon>Terebrantia</taxon>
        <taxon>Thripoidea</taxon>
        <taxon>Thripidae</taxon>
        <taxon>Frankliniella</taxon>
    </lineage>
</organism>
<dbReference type="FunFam" id="3.40.50.1820:FF:000039">
    <property type="entry name" value="Esterase ybfF"/>
    <property type="match status" value="1"/>
</dbReference>
<comment type="catalytic activity">
    <reaction evidence="10">
        <text>1-octadecanoyl-2-(9Z-octadecenoyl)-sn-glycerol + H2O = 2-(9Z-octadecenoyl)-glycerol + octadecanoate + H(+)</text>
        <dbReference type="Rhea" id="RHEA:77103"/>
        <dbReference type="ChEBI" id="CHEBI:15377"/>
        <dbReference type="ChEBI" id="CHEBI:15378"/>
        <dbReference type="ChEBI" id="CHEBI:25629"/>
        <dbReference type="ChEBI" id="CHEBI:73990"/>
        <dbReference type="ChEBI" id="CHEBI:75468"/>
    </reaction>
</comment>
<evidence type="ECO:0000256" key="10">
    <source>
        <dbReference type="ARBA" id="ARBA00048513"/>
    </source>
</evidence>
<dbReference type="EC" id="3.1.1.116" evidence="3"/>
<evidence type="ECO:0000256" key="4">
    <source>
        <dbReference type="ARBA" id="ARBA00042703"/>
    </source>
</evidence>
<dbReference type="AlphaFoldDB" id="A0AAE1LPD1"/>
<dbReference type="InterPro" id="IPR000073">
    <property type="entry name" value="AB_hydrolase_1"/>
</dbReference>
<sequence>MTTFKHYLLTNGGVGQLGLLWKHLSPIKFSNVNLSTCRLLCSTRRHMASNTGLQPIQMAFSSYENSKNPSSENENVLIIMHGMMGSRSNWNSLSKVLHNKTTWKVIAVDARNHGDSPHSPEHTYEHLVEDIRHLMDNLGLKKASFIGHSMGGRAMMMAALKYPELVQKLVVVDISPIGTSPQLMTMGKYFNAMKSIRLQPNIQLSAARKHADQQLASTISDKGLRDFLIMNLVEKGSGQFAWRINLDALHNNFMSRIATFPQITNTFSGPTLFIGGTKSDYLKPEEEPDILKIFPAASFAYVNDAGHLVHVEKPAEFLALTTEFLLKG</sequence>
<evidence type="ECO:0000313" key="14">
    <source>
        <dbReference type="Proteomes" id="UP001219518"/>
    </source>
</evidence>
<evidence type="ECO:0000256" key="11">
    <source>
        <dbReference type="ARBA" id="ARBA00048919"/>
    </source>
</evidence>
<comment type="similarity">
    <text evidence="1">Belongs to the AB hydrolase superfamily.</text>
</comment>
<dbReference type="PANTHER" id="PTHR46118:SF4">
    <property type="entry name" value="PROTEIN ABHD11"/>
    <property type="match status" value="1"/>
</dbReference>
<comment type="catalytic activity">
    <reaction evidence="5">
        <text>a 1,2-diacyl-sn-glycerol + H2O = a 2-acylglycerol + a fatty acid + H(+)</text>
        <dbReference type="Rhea" id="RHEA:33275"/>
        <dbReference type="ChEBI" id="CHEBI:15377"/>
        <dbReference type="ChEBI" id="CHEBI:15378"/>
        <dbReference type="ChEBI" id="CHEBI:17389"/>
        <dbReference type="ChEBI" id="CHEBI:17815"/>
        <dbReference type="ChEBI" id="CHEBI:28868"/>
        <dbReference type="EC" id="3.1.1.116"/>
    </reaction>
</comment>
<protein>
    <recommendedName>
        <fullName evidence="7">sn-1-specific diacylglycerol lipase ABHD11</fullName>
        <ecNumber evidence="3">3.1.1.116</ecNumber>
    </recommendedName>
    <alternativeName>
        <fullName evidence="4">Alpha/beta hydrolase domain-containing protein 11</fullName>
    </alternativeName>
</protein>
<evidence type="ECO:0000256" key="3">
    <source>
        <dbReference type="ARBA" id="ARBA00026104"/>
    </source>
</evidence>
<evidence type="ECO:0000256" key="2">
    <source>
        <dbReference type="ARBA" id="ARBA00022801"/>
    </source>
</evidence>